<feature type="chain" id="PRO_5030808273" evidence="5">
    <location>
        <begin position="25"/>
        <end position="545"/>
    </location>
</feature>
<evidence type="ECO:0000313" key="6">
    <source>
        <dbReference type="EMBL" id="MBB4766647.1"/>
    </source>
</evidence>
<dbReference type="InterPro" id="IPR000408">
    <property type="entry name" value="Reg_chr_condens"/>
</dbReference>
<dbReference type="InterPro" id="IPR036116">
    <property type="entry name" value="FN3_sf"/>
</dbReference>
<dbReference type="GO" id="GO:0016798">
    <property type="term" value="F:hydrolase activity, acting on glycosyl bonds"/>
    <property type="evidence" value="ECO:0007669"/>
    <property type="project" value="UniProtKB-KW"/>
</dbReference>
<keyword evidence="5" id="KW-0732">Signal</keyword>
<dbReference type="EMBL" id="JACHNH010000001">
    <property type="protein sequence ID" value="MBB4766647.1"/>
    <property type="molecule type" value="Genomic_DNA"/>
</dbReference>
<dbReference type="SUPFAM" id="SSF49265">
    <property type="entry name" value="Fibronectin type III"/>
    <property type="match status" value="1"/>
</dbReference>
<feature type="transmembrane region" description="Helical" evidence="4">
    <location>
        <begin position="523"/>
        <end position="542"/>
    </location>
</feature>
<dbReference type="PRINTS" id="PR00633">
    <property type="entry name" value="RCCNDNSATION"/>
</dbReference>
<dbReference type="AlphaFoldDB" id="A0A7W7I558"/>
<dbReference type="RefSeq" id="WP_184997759.1">
    <property type="nucleotide sequence ID" value="NZ_BOMK01000046.1"/>
</dbReference>
<reference evidence="6 7" key="1">
    <citation type="submission" date="2020-08" db="EMBL/GenBank/DDBJ databases">
        <title>Sequencing the genomes of 1000 actinobacteria strains.</title>
        <authorList>
            <person name="Klenk H.-P."/>
        </authorList>
    </citation>
    <scope>NUCLEOTIDE SEQUENCE [LARGE SCALE GENOMIC DNA]</scope>
    <source>
        <strain evidence="6 7">DSM 43149</strain>
    </source>
</reference>
<keyword evidence="3" id="KW-0624">Polysaccharide degradation</keyword>
<gene>
    <name evidence="6" type="ORF">BJ971_007203</name>
</gene>
<keyword evidence="2" id="KW-0326">Glycosidase</keyword>
<evidence type="ECO:0000256" key="4">
    <source>
        <dbReference type="SAM" id="Phobius"/>
    </source>
</evidence>
<dbReference type="GO" id="GO:0000272">
    <property type="term" value="P:polysaccharide catabolic process"/>
    <property type="evidence" value="ECO:0007669"/>
    <property type="project" value="UniProtKB-KW"/>
</dbReference>
<dbReference type="CDD" id="cd00063">
    <property type="entry name" value="FN3"/>
    <property type="match status" value="1"/>
</dbReference>
<protein>
    <submittedName>
        <fullName evidence="6">Alpha-tubulin suppressor-like RCC1 family protein</fullName>
    </submittedName>
</protein>
<accession>A0A7W7I558</accession>
<dbReference type="Proteomes" id="UP000578112">
    <property type="component" value="Unassembled WGS sequence"/>
</dbReference>
<dbReference type="Gene3D" id="2.130.10.30">
    <property type="entry name" value="Regulator of chromosome condensation 1/beta-lactamase-inhibitor protein II"/>
    <property type="match status" value="2"/>
</dbReference>
<evidence type="ECO:0000256" key="3">
    <source>
        <dbReference type="ARBA" id="ARBA00023326"/>
    </source>
</evidence>
<dbReference type="PROSITE" id="PS50012">
    <property type="entry name" value="RCC1_3"/>
    <property type="match status" value="6"/>
</dbReference>
<feature type="signal peptide" evidence="5">
    <location>
        <begin position="1"/>
        <end position="24"/>
    </location>
</feature>
<sequence>MRARRVGAVFAVLALVLLPGPAAAEAPYPPGISADTVRTATLGAATIAAGGAHSCAITSLGGLYCWGDDSSGQLGDGPRAHAVGEVVPALPAAVGVDAGRAHTCAIDLRGAAHCWGDGSAGQLGDGGHADRDAPAKVAALAGRNLVEIATGARHSCAVDDEGVAWCWGDGSHGQLGAHGVTGSALPVRVSTRTGMRDPVVGISAGRDTTCATTAVGAAYCWGSDAYGQLGPAGRGDRDEPAVIPARGALRGKIREIAVGGTQACAVDTDGRAFCWGSRALGSGPDRPRFEPVAVGAAGAFDEIAAGGEHTCGLDRAGRASCWGEGAGGRLGNGGAARRTAPVGVRSAALRDIDAGDEHTCAFDTRGYAYCWGAGANGRLGTPVAAGRSVPVQVRGLPRPPVAATGVRVRALDGGLRVFWRPPADMGSGEFLYFWATTADYRSTCTLAVATADGCELVGLENGRRYDVAVLVRTRDGLTVSNLVTGMPAMVAPPPSGVPPPRRASVTVLPGDGAGELVTGLSPLALVALGTMLLGGGLAALLVRRR</sequence>
<dbReference type="Pfam" id="PF00415">
    <property type="entry name" value="RCC1"/>
    <property type="match status" value="3"/>
</dbReference>
<dbReference type="InterPro" id="IPR003961">
    <property type="entry name" value="FN3_dom"/>
</dbReference>
<keyword evidence="4" id="KW-0812">Transmembrane</keyword>
<evidence type="ECO:0000256" key="1">
    <source>
        <dbReference type="ARBA" id="ARBA00022737"/>
    </source>
</evidence>
<keyword evidence="4" id="KW-1133">Transmembrane helix</keyword>
<proteinExistence type="predicted"/>
<keyword evidence="3" id="KW-0119">Carbohydrate metabolism</keyword>
<dbReference type="PANTHER" id="PTHR22870:SF408">
    <property type="entry name" value="OS09G0560450 PROTEIN"/>
    <property type="match status" value="1"/>
</dbReference>
<keyword evidence="1" id="KW-0677">Repeat</keyword>
<evidence type="ECO:0000256" key="5">
    <source>
        <dbReference type="SAM" id="SignalP"/>
    </source>
</evidence>
<name>A0A7W7I558_9ACTN</name>
<dbReference type="InterPro" id="IPR051210">
    <property type="entry name" value="Ub_ligase/GEF_domain"/>
</dbReference>
<dbReference type="PANTHER" id="PTHR22870">
    <property type="entry name" value="REGULATOR OF CHROMOSOME CONDENSATION"/>
    <property type="match status" value="1"/>
</dbReference>
<keyword evidence="4" id="KW-0472">Membrane</keyword>
<dbReference type="Pfam" id="PF13540">
    <property type="entry name" value="RCC1_2"/>
    <property type="match status" value="3"/>
</dbReference>
<keyword evidence="7" id="KW-1185">Reference proteome</keyword>
<dbReference type="SUPFAM" id="SSF50985">
    <property type="entry name" value="RCC1/BLIP-II"/>
    <property type="match status" value="2"/>
</dbReference>
<dbReference type="InterPro" id="IPR009091">
    <property type="entry name" value="RCC1/BLIP-II"/>
</dbReference>
<keyword evidence="2" id="KW-0378">Hydrolase</keyword>
<comment type="caution">
    <text evidence="6">The sequence shown here is derived from an EMBL/GenBank/DDBJ whole genome shotgun (WGS) entry which is preliminary data.</text>
</comment>
<evidence type="ECO:0000256" key="2">
    <source>
        <dbReference type="ARBA" id="ARBA00023295"/>
    </source>
</evidence>
<evidence type="ECO:0000313" key="7">
    <source>
        <dbReference type="Proteomes" id="UP000578112"/>
    </source>
</evidence>
<organism evidence="6 7">
    <name type="scientific">Actinoplanes digitatis</name>
    <dbReference type="NCBI Taxonomy" id="1868"/>
    <lineage>
        <taxon>Bacteria</taxon>
        <taxon>Bacillati</taxon>
        <taxon>Actinomycetota</taxon>
        <taxon>Actinomycetes</taxon>
        <taxon>Micromonosporales</taxon>
        <taxon>Micromonosporaceae</taxon>
        <taxon>Actinoplanes</taxon>
    </lineage>
</organism>